<evidence type="ECO:0000256" key="1">
    <source>
        <dbReference type="SAM" id="MobiDB-lite"/>
    </source>
</evidence>
<keyword evidence="2" id="KW-0732">Signal</keyword>
<gene>
    <name evidence="3" type="ORF">SAMN05421593_0189</name>
</gene>
<sequence length="66" mass="7334">MKNYIKMISVLSLFVALGSCKTSAADASPKSDMVRNVEELQKREQAEKDKIDITSVKNNYGRPASK</sequence>
<dbReference type="AlphaFoldDB" id="A0A1H6GUD2"/>
<accession>A0A1H6GUD2</accession>
<name>A0A1H6GUD2_CHRCI</name>
<evidence type="ECO:0000256" key="2">
    <source>
        <dbReference type="SAM" id="SignalP"/>
    </source>
</evidence>
<dbReference type="Proteomes" id="UP000198561">
    <property type="component" value="Unassembled WGS sequence"/>
</dbReference>
<evidence type="ECO:0000313" key="3">
    <source>
        <dbReference type="EMBL" id="SEH27059.1"/>
    </source>
</evidence>
<dbReference type="RefSeq" id="WP_089689484.1">
    <property type="nucleotide sequence ID" value="NZ_DALZIY010000007.1"/>
</dbReference>
<dbReference type="PROSITE" id="PS51257">
    <property type="entry name" value="PROKAR_LIPOPROTEIN"/>
    <property type="match status" value="1"/>
</dbReference>
<feature type="chain" id="PRO_5011542001" evidence="2">
    <location>
        <begin position="25"/>
        <end position="66"/>
    </location>
</feature>
<feature type="compositionally biased region" description="Basic and acidic residues" evidence="1">
    <location>
        <begin position="41"/>
        <end position="52"/>
    </location>
</feature>
<dbReference type="OrthoDB" id="1264401at2"/>
<evidence type="ECO:0000313" key="4">
    <source>
        <dbReference type="Proteomes" id="UP000198561"/>
    </source>
</evidence>
<dbReference type="STRING" id="680127.SAMN05421593_0189"/>
<feature type="region of interest" description="Disordered" evidence="1">
    <location>
        <begin position="41"/>
        <end position="66"/>
    </location>
</feature>
<proteinExistence type="predicted"/>
<reference evidence="3 4" key="1">
    <citation type="submission" date="2016-10" db="EMBL/GenBank/DDBJ databases">
        <authorList>
            <person name="de Groot N.N."/>
        </authorList>
    </citation>
    <scope>NUCLEOTIDE SEQUENCE [LARGE SCALE GENOMIC DNA]</scope>
    <source>
        <strain evidence="3 4">DSM 23031</strain>
    </source>
</reference>
<organism evidence="3 4">
    <name type="scientific">Chryseobacterium culicis</name>
    <dbReference type="NCBI Taxonomy" id="680127"/>
    <lineage>
        <taxon>Bacteria</taxon>
        <taxon>Pseudomonadati</taxon>
        <taxon>Bacteroidota</taxon>
        <taxon>Flavobacteriia</taxon>
        <taxon>Flavobacteriales</taxon>
        <taxon>Weeksellaceae</taxon>
        <taxon>Chryseobacterium group</taxon>
        <taxon>Chryseobacterium</taxon>
    </lineage>
</organism>
<protein>
    <submittedName>
        <fullName evidence="3">Uncharacterized protein</fullName>
    </submittedName>
</protein>
<dbReference type="EMBL" id="FNWQ01000001">
    <property type="protein sequence ID" value="SEH27059.1"/>
    <property type="molecule type" value="Genomic_DNA"/>
</dbReference>
<feature type="signal peptide" evidence="2">
    <location>
        <begin position="1"/>
        <end position="24"/>
    </location>
</feature>